<dbReference type="GO" id="GO:0006351">
    <property type="term" value="P:DNA-templated transcription"/>
    <property type="evidence" value="ECO:0007669"/>
    <property type="project" value="InterPro"/>
</dbReference>
<evidence type="ECO:0000313" key="10">
    <source>
        <dbReference type="EMBL" id="KAH7139578.1"/>
    </source>
</evidence>
<dbReference type="CDD" id="cd12148">
    <property type="entry name" value="fungal_TF_MHR"/>
    <property type="match status" value="1"/>
</dbReference>
<dbReference type="PANTHER" id="PTHR40626:SF11">
    <property type="entry name" value="ZINC FINGER PROTEIN YPR022C"/>
    <property type="match status" value="1"/>
</dbReference>
<dbReference type="SMART" id="SM00355">
    <property type="entry name" value="ZnF_C2H2"/>
    <property type="match status" value="2"/>
</dbReference>
<feature type="compositionally biased region" description="Basic residues" evidence="8">
    <location>
        <begin position="64"/>
        <end position="74"/>
    </location>
</feature>
<dbReference type="OrthoDB" id="8117402at2759"/>
<dbReference type="GO" id="GO:0000978">
    <property type="term" value="F:RNA polymerase II cis-regulatory region sequence-specific DNA binding"/>
    <property type="evidence" value="ECO:0007669"/>
    <property type="project" value="InterPro"/>
</dbReference>
<evidence type="ECO:0000256" key="3">
    <source>
        <dbReference type="ARBA" id="ARBA00022737"/>
    </source>
</evidence>
<organism evidence="10 11">
    <name type="scientific">Dendryphion nanum</name>
    <dbReference type="NCBI Taxonomy" id="256645"/>
    <lineage>
        <taxon>Eukaryota</taxon>
        <taxon>Fungi</taxon>
        <taxon>Dikarya</taxon>
        <taxon>Ascomycota</taxon>
        <taxon>Pezizomycotina</taxon>
        <taxon>Dothideomycetes</taxon>
        <taxon>Pleosporomycetidae</taxon>
        <taxon>Pleosporales</taxon>
        <taxon>Torulaceae</taxon>
        <taxon>Dendryphion</taxon>
    </lineage>
</organism>
<accession>A0A9P9IXQ5</accession>
<gene>
    <name evidence="10" type="ORF">B0J11DRAFT_517109</name>
</gene>
<keyword evidence="2" id="KW-0479">Metal-binding</keyword>
<dbReference type="InterPro" id="IPR051059">
    <property type="entry name" value="VerF-like"/>
</dbReference>
<reference evidence="10" key="1">
    <citation type="journal article" date="2021" name="Nat. Commun.">
        <title>Genetic determinants of endophytism in the Arabidopsis root mycobiome.</title>
        <authorList>
            <person name="Mesny F."/>
            <person name="Miyauchi S."/>
            <person name="Thiergart T."/>
            <person name="Pickel B."/>
            <person name="Atanasova L."/>
            <person name="Karlsson M."/>
            <person name="Huettel B."/>
            <person name="Barry K.W."/>
            <person name="Haridas S."/>
            <person name="Chen C."/>
            <person name="Bauer D."/>
            <person name="Andreopoulos W."/>
            <person name="Pangilinan J."/>
            <person name="LaButti K."/>
            <person name="Riley R."/>
            <person name="Lipzen A."/>
            <person name="Clum A."/>
            <person name="Drula E."/>
            <person name="Henrissat B."/>
            <person name="Kohler A."/>
            <person name="Grigoriev I.V."/>
            <person name="Martin F.M."/>
            <person name="Hacquard S."/>
        </authorList>
    </citation>
    <scope>NUCLEOTIDE SEQUENCE</scope>
    <source>
        <strain evidence="10">MPI-CAGE-CH-0243</strain>
    </source>
</reference>
<keyword evidence="4 7" id="KW-0863">Zinc-finger</keyword>
<dbReference type="Gene3D" id="3.30.160.60">
    <property type="entry name" value="Classic Zinc Finger"/>
    <property type="match status" value="1"/>
</dbReference>
<keyword evidence="6" id="KW-0539">Nucleus</keyword>
<keyword evidence="5" id="KW-0862">Zinc</keyword>
<feature type="domain" description="C2H2-type" evidence="9">
    <location>
        <begin position="50"/>
        <end position="81"/>
    </location>
</feature>
<dbReference type="InterPro" id="IPR013087">
    <property type="entry name" value="Znf_C2H2_type"/>
</dbReference>
<dbReference type="Proteomes" id="UP000700596">
    <property type="component" value="Unassembled WGS sequence"/>
</dbReference>
<dbReference type="EMBL" id="JAGMWT010000001">
    <property type="protein sequence ID" value="KAH7139578.1"/>
    <property type="molecule type" value="Genomic_DNA"/>
</dbReference>
<evidence type="ECO:0000256" key="1">
    <source>
        <dbReference type="ARBA" id="ARBA00004123"/>
    </source>
</evidence>
<comment type="caution">
    <text evidence="10">The sequence shown here is derived from an EMBL/GenBank/DDBJ whole genome shotgun (WGS) entry which is preliminary data.</text>
</comment>
<dbReference type="GO" id="GO:0005634">
    <property type="term" value="C:nucleus"/>
    <property type="evidence" value="ECO:0007669"/>
    <property type="project" value="UniProtKB-SubCell"/>
</dbReference>
<dbReference type="PROSITE" id="PS00028">
    <property type="entry name" value="ZINC_FINGER_C2H2_1"/>
    <property type="match status" value="2"/>
</dbReference>
<keyword evidence="3" id="KW-0677">Repeat</keyword>
<dbReference type="InterPro" id="IPR007219">
    <property type="entry name" value="XnlR_reg_dom"/>
</dbReference>
<name>A0A9P9IXQ5_9PLEO</name>
<dbReference type="AlphaFoldDB" id="A0A9P9IXQ5"/>
<dbReference type="PROSITE" id="PS50157">
    <property type="entry name" value="ZINC_FINGER_C2H2_2"/>
    <property type="match status" value="2"/>
</dbReference>
<evidence type="ECO:0000256" key="2">
    <source>
        <dbReference type="ARBA" id="ARBA00022723"/>
    </source>
</evidence>
<dbReference type="GO" id="GO:0000981">
    <property type="term" value="F:DNA-binding transcription factor activity, RNA polymerase II-specific"/>
    <property type="evidence" value="ECO:0007669"/>
    <property type="project" value="InterPro"/>
</dbReference>
<feature type="compositionally biased region" description="Basic and acidic residues" evidence="8">
    <location>
        <begin position="131"/>
        <end position="143"/>
    </location>
</feature>
<evidence type="ECO:0000259" key="9">
    <source>
        <dbReference type="PROSITE" id="PS50157"/>
    </source>
</evidence>
<feature type="compositionally biased region" description="Polar residues" evidence="8">
    <location>
        <begin position="89"/>
        <end position="110"/>
    </location>
</feature>
<keyword evidence="11" id="KW-1185">Reference proteome</keyword>
<dbReference type="InterPro" id="IPR036236">
    <property type="entry name" value="Znf_C2H2_sf"/>
</dbReference>
<evidence type="ECO:0000313" key="11">
    <source>
        <dbReference type="Proteomes" id="UP000700596"/>
    </source>
</evidence>
<evidence type="ECO:0000256" key="6">
    <source>
        <dbReference type="ARBA" id="ARBA00023242"/>
    </source>
</evidence>
<evidence type="ECO:0000256" key="4">
    <source>
        <dbReference type="ARBA" id="ARBA00022771"/>
    </source>
</evidence>
<sequence>MSVSVASSTVERRPSFQPFQCTVCQSRFTRHENLKRHAALHTRSSEDTALSCELCNATFSRPDLRHRHMKRKHPNHEDLRPKKRHASQHPRSGGTNEETASASPTDSRCSLPSPPSGDENIDRGFWQTTMRNDRRHRDDDSRSESTCLTTSLPLNDQQHTVQIESSQFTQELSMESILQDANTLESTLLIGTSFDGTQFHSNITSTPTSQPAFDTSLSTFGFDPGITENLSTIDTPQAHDDWYPSHTQISRGCDLFFHHISNFLPLLHRPTFDAAQTPRSLLYAILCLAYQYGEDPDVEIPQGSGASLSVHCYQQARAILSATATDDEDVSTHCLATVQTFLLLQVYAMMYLCGKDSAYGLKTHSKIISIARSGGLTQPVLVEPSANECLDYLWRQFISAESHKRTMFAVHQIDTMWYQFLSMPRSLSHLEIKHDLPCPEELWIASSSGEWAHRQLVGRHANPSMQYSDAVRRFLSSDAGINSIPAFDPYGTINITQFLISSAREISGWSTMTGMLSMERLDPLRSSLLALSPYVHSQPGASKTAHAALCEATWETAMIELQMWSPSHTGGIVEGSMDAVLHQLTTLAPSCEFLCESNIADAIQPHVDWFLRYLDATLVPDCEAPWLIVYAYKAFMIAWQLIKGGIPGSMHVVGVNDVAGAIDWAKKVFRRRQKWQLGKIVLACLDRMEK</sequence>
<proteinExistence type="predicted"/>
<dbReference type="GO" id="GO:0008270">
    <property type="term" value="F:zinc ion binding"/>
    <property type="evidence" value="ECO:0007669"/>
    <property type="project" value="UniProtKB-KW"/>
</dbReference>
<evidence type="ECO:0000256" key="8">
    <source>
        <dbReference type="SAM" id="MobiDB-lite"/>
    </source>
</evidence>
<feature type="region of interest" description="Disordered" evidence="8">
    <location>
        <begin position="63"/>
        <end position="152"/>
    </location>
</feature>
<dbReference type="GO" id="GO:0000785">
    <property type="term" value="C:chromatin"/>
    <property type="evidence" value="ECO:0007669"/>
    <property type="project" value="TreeGrafter"/>
</dbReference>
<dbReference type="PANTHER" id="PTHR40626">
    <property type="entry name" value="MIP31509P"/>
    <property type="match status" value="1"/>
</dbReference>
<comment type="subcellular location">
    <subcellularLocation>
        <location evidence="1">Nucleus</location>
    </subcellularLocation>
</comment>
<dbReference type="Pfam" id="PF04082">
    <property type="entry name" value="Fungal_trans"/>
    <property type="match status" value="1"/>
</dbReference>
<feature type="domain" description="C2H2-type" evidence="9">
    <location>
        <begin position="19"/>
        <end position="46"/>
    </location>
</feature>
<protein>
    <submittedName>
        <fullName evidence="10">Fungal-specific transcription factor domain-containing protein</fullName>
    </submittedName>
</protein>
<evidence type="ECO:0000256" key="5">
    <source>
        <dbReference type="ARBA" id="ARBA00022833"/>
    </source>
</evidence>
<evidence type="ECO:0000256" key="7">
    <source>
        <dbReference type="PROSITE-ProRule" id="PRU00042"/>
    </source>
</evidence>
<dbReference type="SUPFAM" id="SSF57667">
    <property type="entry name" value="beta-beta-alpha zinc fingers"/>
    <property type="match status" value="1"/>
</dbReference>